<dbReference type="EMBL" id="CP098502">
    <property type="protein sequence ID" value="UTI66043.1"/>
    <property type="molecule type" value="Genomic_DNA"/>
</dbReference>
<evidence type="ECO:0000256" key="4">
    <source>
        <dbReference type="ARBA" id="ARBA00022970"/>
    </source>
</evidence>
<feature type="compositionally biased region" description="Low complexity" evidence="5">
    <location>
        <begin position="27"/>
        <end position="46"/>
    </location>
</feature>
<dbReference type="CDD" id="cd06343">
    <property type="entry name" value="PBP1_ABC_ligand_binding-like"/>
    <property type="match status" value="1"/>
</dbReference>
<dbReference type="InterPro" id="IPR000709">
    <property type="entry name" value="Leu_Ile_Val-bd"/>
</dbReference>
<keyword evidence="3 6" id="KW-0732">Signal</keyword>
<evidence type="ECO:0000256" key="3">
    <source>
        <dbReference type="ARBA" id="ARBA00022729"/>
    </source>
</evidence>
<gene>
    <name evidence="8" type="ORF">NBH00_07515</name>
</gene>
<proteinExistence type="inferred from homology"/>
<protein>
    <submittedName>
        <fullName evidence="8">ABC transporter substrate-binding protein</fullName>
    </submittedName>
</protein>
<dbReference type="Gene3D" id="3.40.50.2300">
    <property type="match status" value="2"/>
</dbReference>
<dbReference type="PROSITE" id="PS51257">
    <property type="entry name" value="PROKAR_LIPOPROTEIN"/>
    <property type="match status" value="1"/>
</dbReference>
<name>A0ABY5DXJ4_9ACTN</name>
<dbReference type="PANTHER" id="PTHR47235">
    <property type="entry name" value="BLR6548 PROTEIN"/>
    <property type="match status" value="1"/>
</dbReference>
<dbReference type="SUPFAM" id="SSF53822">
    <property type="entry name" value="Periplasmic binding protein-like I"/>
    <property type="match status" value="1"/>
</dbReference>
<feature type="region of interest" description="Disordered" evidence="5">
    <location>
        <begin position="27"/>
        <end position="50"/>
    </location>
</feature>
<dbReference type="RefSeq" id="WP_254572721.1">
    <property type="nucleotide sequence ID" value="NZ_CP098502.1"/>
</dbReference>
<evidence type="ECO:0000256" key="2">
    <source>
        <dbReference type="ARBA" id="ARBA00022448"/>
    </source>
</evidence>
<dbReference type="Pfam" id="PF13458">
    <property type="entry name" value="Peripla_BP_6"/>
    <property type="match status" value="1"/>
</dbReference>
<evidence type="ECO:0000313" key="8">
    <source>
        <dbReference type="EMBL" id="UTI66043.1"/>
    </source>
</evidence>
<evidence type="ECO:0000256" key="5">
    <source>
        <dbReference type="SAM" id="MobiDB-lite"/>
    </source>
</evidence>
<evidence type="ECO:0000256" key="1">
    <source>
        <dbReference type="ARBA" id="ARBA00010062"/>
    </source>
</evidence>
<feature type="domain" description="Leucine-binding protein" evidence="7">
    <location>
        <begin position="59"/>
        <end position="412"/>
    </location>
</feature>
<keyword evidence="4" id="KW-0029">Amino-acid transport</keyword>
<evidence type="ECO:0000259" key="7">
    <source>
        <dbReference type="Pfam" id="PF13458"/>
    </source>
</evidence>
<reference evidence="8 9" key="1">
    <citation type="submission" date="2022-06" db="EMBL/GenBank/DDBJ databases">
        <title>Paraconexibacter antarcticus.</title>
        <authorList>
            <person name="Kim C.S."/>
        </authorList>
    </citation>
    <scope>NUCLEOTIDE SEQUENCE [LARGE SCALE GENOMIC DNA]</scope>
    <source>
        <strain evidence="8 9">02-257</strain>
    </source>
</reference>
<dbReference type="InterPro" id="IPR028082">
    <property type="entry name" value="Peripla_BP_I"/>
</dbReference>
<dbReference type="PRINTS" id="PR00337">
    <property type="entry name" value="LEUILEVALBP"/>
</dbReference>
<keyword evidence="2" id="KW-0813">Transport</keyword>
<keyword evidence="9" id="KW-1185">Reference proteome</keyword>
<comment type="similarity">
    <text evidence="1">Belongs to the leucine-binding protein family.</text>
</comment>
<evidence type="ECO:0000313" key="9">
    <source>
        <dbReference type="Proteomes" id="UP001056035"/>
    </source>
</evidence>
<accession>A0ABY5DXJ4</accession>
<dbReference type="PANTHER" id="PTHR47235:SF1">
    <property type="entry name" value="BLR6548 PROTEIN"/>
    <property type="match status" value="1"/>
</dbReference>
<feature type="signal peptide" evidence="6">
    <location>
        <begin position="1"/>
        <end position="21"/>
    </location>
</feature>
<dbReference type="InterPro" id="IPR028081">
    <property type="entry name" value="Leu-bd"/>
</dbReference>
<feature type="chain" id="PRO_5046997602" evidence="6">
    <location>
        <begin position="22"/>
        <end position="427"/>
    </location>
</feature>
<organism evidence="8 9">
    <name type="scientific">Paraconexibacter antarcticus</name>
    <dbReference type="NCBI Taxonomy" id="2949664"/>
    <lineage>
        <taxon>Bacteria</taxon>
        <taxon>Bacillati</taxon>
        <taxon>Actinomycetota</taxon>
        <taxon>Thermoleophilia</taxon>
        <taxon>Solirubrobacterales</taxon>
        <taxon>Paraconexibacteraceae</taxon>
        <taxon>Paraconexibacter</taxon>
    </lineage>
</organism>
<evidence type="ECO:0000256" key="6">
    <source>
        <dbReference type="SAM" id="SignalP"/>
    </source>
</evidence>
<sequence>MNSRHMTVAALAAAGALTLSACGTGSSSNNSGSSGSSSGSGSASGQVTGGPGIDTAGKTIHITSITALSGPASALGIPALAGARTALKAINAAGGVDGYKIKMSVKDSGYVPQNHVQAYKATVGDSAMIQSFGSPTTKAIQPLFDREGIVVQPLSWDSVWSKDPNLAPVGVPYATDVKNGLEYLSKQKKLGTKVGIVYQDDEYGADALRGYKEAVKAGGLDDVAQAPFKVGDTDFTAQVQKLKSKGAQIVLVTALPSASAPIVGTAASLGYNPTYLFQGPAWLEQIFTKDGTKSGKPTPVAGALAKQTYVLAFAAPWGSDVPGMAQMLADQKQYAPKQIPSEYFTFGYAQGKIIGAILKKAVQNGDLSRAGILKAKESLGSVDLGGLAPSPDYTSGGSPVSTKSIIARVDKNTTGFLKPVASGVTGQ</sequence>
<dbReference type="Proteomes" id="UP001056035">
    <property type="component" value="Chromosome"/>
</dbReference>